<sequence>MFFAAAIQFHPQLGNLTENIQRLEEAVTQAASAGAKFIVTPELAVSGYMYETRESIFPSTDTIPGAITDRFHKLCLHWNVYLVLGMPEHDEATGLLYNAAALIGPEGYIGKYRKTHLWEAEAHWAVPGNLGFPVFQTELGNIAVNICMDAVYMESSRVPALNGADILAFPTNSSAQTISMLQGWATLNGMYIVSANRADEEKGFQMAGASAIWSPYGEKLVEAGTSLDGGEEEIIYGIIDPKHYYNPNRERLLKRRPELYKDVMLHIGPWNFRKSAEPKQVEVQSFTGIDLKEKASLHEYYCFWAGKISLMQDKRQQGIPALAVLPALSATGPVSAMSYEEIVLLGQTFAVEWLPKYQHLALALETSVVVSAPECAEGHIYLSAWLIDDKGEIVHVHRSTHLQEDEVKWEPGRKPAVATIEKIGRIGILFEEEAYFPEVTTGYGIQRIDVLALLAEADSDEEYPPLIDERFHANTNSKDTLKAVWENLAMNIQAFTAYAAWEKEDGSAFTAVYAVDPYYERDVTVSADAQGIASKSITTLREGSWYNQQHWIVSRRVDHYYPLVAEAASYAPMISPQEEDDMMA</sequence>
<dbReference type="KEGG" id="ahal:FTX54_011910"/>
<dbReference type="PROSITE" id="PS50263">
    <property type="entry name" value="CN_HYDROLASE"/>
    <property type="match status" value="1"/>
</dbReference>
<proteinExistence type="predicted"/>
<protein>
    <submittedName>
        <fullName evidence="3">Nitrilase-related carbon-nitrogen hydrolase</fullName>
    </submittedName>
</protein>
<evidence type="ECO:0000313" key="4">
    <source>
        <dbReference type="Proteomes" id="UP000321816"/>
    </source>
</evidence>
<dbReference type="PANTHER" id="PTHR43674">
    <property type="entry name" value="NITRILASE C965.09-RELATED"/>
    <property type="match status" value="1"/>
</dbReference>
<organism evidence="3 4">
    <name type="scientific">Alkalicoccus halolimnae</name>
    <dbReference type="NCBI Taxonomy" id="1667239"/>
    <lineage>
        <taxon>Bacteria</taxon>
        <taxon>Bacillati</taxon>
        <taxon>Bacillota</taxon>
        <taxon>Bacilli</taxon>
        <taxon>Bacillales</taxon>
        <taxon>Bacillaceae</taxon>
        <taxon>Alkalicoccus</taxon>
    </lineage>
</organism>
<dbReference type="Gene3D" id="3.60.110.10">
    <property type="entry name" value="Carbon-nitrogen hydrolase"/>
    <property type="match status" value="2"/>
</dbReference>
<evidence type="ECO:0000313" key="3">
    <source>
        <dbReference type="EMBL" id="WWD79122.1"/>
    </source>
</evidence>
<dbReference type="InterPro" id="IPR036526">
    <property type="entry name" value="C-N_Hydrolase_sf"/>
</dbReference>
<dbReference type="EMBL" id="CP144914">
    <property type="protein sequence ID" value="WWD79122.1"/>
    <property type="molecule type" value="Genomic_DNA"/>
</dbReference>
<dbReference type="GO" id="GO:0016811">
    <property type="term" value="F:hydrolase activity, acting on carbon-nitrogen (but not peptide) bonds, in linear amides"/>
    <property type="evidence" value="ECO:0007669"/>
    <property type="project" value="TreeGrafter"/>
</dbReference>
<keyword evidence="4" id="KW-1185">Reference proteome</keyword>
<dbReference type="PANTHER" id="PTHR43674:SF16">
    <property type="entry name" value="CARBON-NITROGEN FAMILY, PUTATIVE (AFU_ORTHOLOGUE AFUA_5G02350)-RELATED"/>
    <property type="match status" value="1"/>
</dbReference>
<dbReference type="SUPFAM" id="SSF56317">
    <property type="entry name" value="Carbon-nitrogen hydrolase"/>
    <property type="match status" value="2"/>
</dbReference>
<name>A0A5C7F949_9BACI</name>
<feature type="domain" description="CN hydrolase" evidence="2">
    <location>
        <begin position="2"/>
        <end position="241"/>
    </location>
</feature>
<reference evidence="3 4" key="1">
    <citation type="submission" date="2024-01" db="EMBL/GenBank/DDBJ databases">
        <title>Complete Genome Sequence of Alkalicoccus halolimnae BZ-SZ-XJ29T, a Moderately Halophilic Bacterium Isolated from a Salt Lake.</title>
        <authorList>
            <person name="Zhao B."/>
        </authorList>
    </citation>
    <scope>NUCLEOTIDE SEQUENCE [LARGE SCALE GENOMIC DNA]</scope>
    <source>
        <strain evidence="3 4">BZ-SZ-XJ29</strain>
    </source>
</reference>
<dbReference type="InterPro" id="IPR050345">
    <property type="entry name" value="Aliph_Amidase/BUP"/>
</dbReference>
<accession>A0A5C7F949</accession>
<evidence type="ECO:0000259" key="2">
    <source>
        <dbReference type="PROSITE" id="PS50263"/>
    </source>
</evidence>
<evidence type="ECO:0000256" key="1">
    <source>
        <dbReference type="ARBA" id="ARBA00022801"/>
    </source>
</evidence>
<keyword evidence="1 3" id="KW-0378">Hydrolase</keyword>
<dbReference type="RefSeq" id="WP_147803568.1">
    <property type="nucleotide sequence ID" value="NZ_CP144914.1"/>
</dbReference>
<dbReference type="Pfam" id="PF00795">
    <property type="entry name" value="CN_hydrolase"/>
    <property type="match status" value="2"/>
</dbReference>
<gene>
    <name evidence="3" type="ORF">FTX54_011910</name>
</gene>
<dbReference type="OrthoDB" id="9811121at2"/>
<dbReference type="AlphaFoldDB" id="A0A5C7F949"/>
<dbReference type="InterPro" id="IPR003010">
    <property type="entry name" value="C-N_Hydrolase"/>
</dbReference>
<dbReference type="CDD" id="cd07197">
    <property type="entry name" value="nitrilase"/>
    <property type="match status" value="1"/>
</dbReference>
<dbReference type="Proteomes" id="UP000321816">
    <property type="component" value="Chromosome"/>
</dbReference>